<feature type="domain" description="Cytochrome c assembly protein" evidence="7">
    <location>
        <begin position="82"/>
        <end position="280"/>
    </location>
</feature>
<feature type="transmembrane region" description="Helical" evidence="6">
    <location>
        <begin position="230"/>
        <end position="248"/>
    </location>
</feature>
<dbReference type="GO" id="GO:0020037">
    <property type="term" value="F:heme binding"/>
    <property type="evidence" value="ECO:0007669"/>
    <property type="project" value="InterPro"/>
</dbReference>
<evidence type="ECO:0000313" key="8">
    <source>
        <dbReference type="EMBL" id="RLP08835.1"/>
    </source>
</evidence>
<sequence>MLEISRYCLVAATIAVALALIAQIVVSTARAGAGGEQTTKERPAQPRGRGLAHYAAVLDQFAFVCLTACLVLRTIVVHRAPLSNQYEFAVSFAWGTMLAMVIVEWRTKLRALALGVLPVGLALCLYSLTLDDAATELMPALQNGFLLPLHVITASLGYGAAAVSFGAAILYLLHDRLGRVRLPSRDRLDEIGYRSIVIAYPLITLMIILGAIWANVAWGRYWSWDPKETSALVTWLFYSAYLHARVVGNWRGARAAWLLILGFAAVIFTFMGNLFFGGLHSYA</sequence>
<evidence type="ECO:0000313" key="11">
    <source>
        <dbReference type="Proteomes" id="UP000279336"/>
    </source>
</evidence>
<dbReference type="Pfam" id="PF01578">
    <property type="entry name" value="Cytochrom_C_asm"/>
    <property type="match status" value="1"/>
</dbReference>
<keyword evidence="10" id="KW-1185">Reference proteome</keyword>
<feature type="transmembrane region" description="Helical" evidence="6">
    <location>
        <begin position="12"/>
        <end position="33"/>
    </location>
</feature>
<dbReference type="EMBL" id="UNQJ01000023">
    <property type="protein sequence ID" value="SYZ34356.1"/>
    <property type="molecule type" value="Genomic_DNA"/>
</dbReference>
<dbReference type="AlphaFoldDB" id="A0A383SAV5"/>
<reference evidence="9" key="1">
    <citation type="submission" date="2018-08" db="EMBL/GenBank/DDBJ databases">
        <authorList>
            <person name="Ferrada E.E."/>
            <person name="Latorre B.A."/>
        </authorList>
    </citation>
    <scope>NUCLEOTIDE SEQUENCE [LARGE SCALE GENOMIC DNA]</scope>
    <source>
        <strain evidence="9">Propionibacterium_australiense1</strain>
    </source>
</reference>
<evidence type="ECO:0000259" key="7">
    <source>
        <dbReference type="Pfam" id="PF01578"/>
    </source>
</evidence>
<dbReference type="GO" id="GO:0005886">
    <property type="term" value="C:plasma membrane"/>
    <property type="evidence" value="ECO:0007669"/>
    <property type="project" value="TreeGrafter"/>
</dbReference>
<dbReference type="PANTHER" id="PTHR30071:SF1">
    <property type="entry name" value="CYTOCHROME B_B6 PROTEIN-RELATED"/>
    <property type="match status" value="1"/>
</dbReference>
<keyword evidence="4 6" id="KW-1133">Transmembrane helix</keyword>
<dbReference type="InterPro" id="IPR002541">
    <property type="entry name" value="Cyt_c_assembly"/>
</dbReference>
<dbReference type="Proteomes" id="UP000263928">
    <property type="component" value="Unassembled WGS sequence"/>
</dbReference>
<protein>
    <submittedName>
        <fullName evidence="8">C-type cytochrome biogenesis protein CcsB</fullName>
    </submittedName>
    <submittedName>
        <fullName evidence="9">Cytochr_II_ccsB: cytochrome c-type biogenesis protein CcsB</fullName>
    </submittedName>
</protein>
<dbReference type="InterPro" id="IPR017562">
    <property type="entry name" value="Cyt_c_biogenesis_CcsA"/>
</dbReference>
<dbReference type="OrthoDB" id="9814290at2"/>
<dbReference type="InterPro" id="IPR045062">
    <property type="entry name" value="Cyt_c_biogenesis_CcsA/CcmC"/>
</dbReference>
<feature type="transmembrane region" description="Helical" evidence="6">
    <location>
        <begin position="255"/>
        <end position="276"/>
    </location>
</feature>
<organism evidence="9 10">
    <name type="scientific">Propionibacterium australiense</name>
    <dbReference type="NCBI Taxonomy" id="119981"/>
    <lineage>
        <taxon>Bacteria</taxon>
        <taxon>Bacillati</taxon>
        <taxon>Actinomycetota</taxon>
        <taxon>Actinomycetes</taxon>
        <taxon>Propionibacteriales</taxon>
        <taxon>Propionibacteriaceae</taxon>
        <taxon>Propionibacterium</taxon>
    </lineage>
</organism>
<keyword evidence="2 6" id="KW-0812">Transmembrane</keyword>
<dbReference type="RefSeq" id="WP_119162668.1">
    <property type="nucleotide sequence ID" value="NZ_LR134442.1"/>
</dbReference>
<feature type="transmembrane region" description="Helical" evidence="6">
    <location>
        <begin position="193"/>
        <end position="218"/>
    </location>
</feature>
<keyword evidence="3" id="KW-0201">Cytochrome c-type biogenesis</keyword>
<comment type="subcellular location">
    <subcellularLocation>
        <location evidence="1">Membrane</location>
        <topology evidence="1">Multi-pass membrane protein</topology>
    </subcellularLocation>
</comment>
<evidence type="ECO:0000313" key="9">
    <source>
        <dbReference type="EMBL" id="SYZ34356.1"/>
    </source>
</evidence>
<evidence type="ECO:0000256" key="6">
    <source>
        <dbReference type="SAM" id="Phobius"/>
    </source>
</evidence>
<gene>
    <name evidence="8" type="primary">ccsB</name>
    <name evidence="8" type="ORF">D7U36_08380</name>
    <name evidence="9" type="ORF">PROPAUS_2366</name>
</gene>
<dbReference type="Proteomes" id="UP000279336">
    <property type="component" value="Unassembled WGS sequence"/>
</dbReference>
<keyword evidence="5 6" id="KW-0472">Membrane</keyword>
<dbReference type="EMBL" id="RCIW01000012">
    <property type="protein sequence ID" value="RLP08835.1"/>
    <property type="molecule type" value="Genomic_DNA"/>
</dbReference>
<dbReference type="NCBIfam" id="TIGR03144">
    <property type="entry name" value="cytochr_II_ccsB"/>
    <property type="match status" value="1"/>
</dbReference>
<dbReference type="GO" id="GO:0017004">
    <property type="term" value="P:cytochrome complex assembly"/>
    <property type="evidence" value="ECO:0007669"/>
    <property type="project" value="UniProtKB-KW"/>
</dbReference>
<proteinExistence type="predicted"/>
<evidence type="ECO:0000256" key="4">
    <source>
        <dbReference type="ARBA" id="ARBA00022989"/>
    </source>
</evidence>
<reference evidence="10" key="2">
    <citation type="submission" date="2018-08" db="EMBL/GenBank/DDBJ databases">
        <authorList>
            <person name="Hornung B."/>
        </authorList>
    </citation>
    <scope>NUCLEOTIDE SEQUENCE [LARGE SCALE GENOMIC DNA]</scope>
</reference>
<evidence type="ECO:0000256" key="2">
    <source>
        <dbReference type="ARBA" id="ARBA00022692"/>
    </source>
</evidence>
<feature type="transmembrane region" description="Helical" evidence="6">
    <location>
        <begin position="112"/>
        <end position="129"/>
    </location>
</feature>
<feature type="transmembrane region" description="Helical" evidence="6">
    <location>
        <begin position="149"/>
        <end position="173"/>
    </location>
</feature>
<evidence type="ECO:0000256" key="5">
    <source>
        <dbReference type="ARBA" id="ARBA00023136"/>
    </source>
</evidence>
<feature type="transmembrane region" description="Helical" evidence="6">
    <location>
        <begin position="54"/>
        <end position="76"/>
    </location>
</feature>
<reference evidence="8 11" key="3">
    <citation type="submission" date="2018-10" db="EMBL/GenBank/DDBJ databases">
        <title>Propionibacterium australiense Genome Sequencing and Assembly.</title>
        <authorList>
            <person name="Bernier A.-M."/>
            <person name="Bernard K."/>
        </authorList>
    </citation>
    <scope>NUCLEOTIDE SEQUENCE [LARGE SCALE GENOMIC DNA]</scope>
    <source>
        <strain evidence="8 11">NML98A078</strain>
    </source>
</reference>
<dbReference type="PANTHER" id="PTHR30071">
    <property type="entry name" value="HEME EXPORTER PROTEIN C"/>
    <property type="match status" value="1"/>
</dbReference>
<evidence type="ECO:0000313" key="10">
    <source>
        <dbReference type="Proteomes" id="UP000263928"/>
    </source>
</evidence>
<evidence type="ECO:0000256" key="3">
    <source>
        <dbReference type="ARBA" id="ARBA00022748"/>
    </source>
</evidence>
<name>A0A383SAV5_9ACTN</name>
<evidence type="ECO:0000256" key="1">
    <source>
        <dbReference type="ARBA" id="ARBA00004141"/>
    </source>
</evidence>
<accession>A0A383SAV5</accession>